<feature type="region of interest" description="Disordered" evidence="2">
    <location>
        <begin position="157"/>
        <end position="267"/>
    </location>
</feature>
<accession>A0A4U8ULK6</accession>
<proteinExistence type="predicted"/>
<dbReference type="AlphaFoldDB" id="A0A4U8ULK6"/>
<feature type="region of interest" description="Disordered" evidence="2">
    <location>
        <begin position="775"/>
        <end position="819"/>
    </location>
</feature>
<feature type="region of interest" description="Disordered" evidence="2">
    <location>
        <begin position="423"/>
        <end position="507"/>
    </location>
</feature>
<feature type="compositionally biased region" description="Polar residues" evidence="2">
    <location>
        <begin position="429"/>
        <end position="447"/>
    </location>
</feature>
<evidence type="ECO:0000256" key="2">
    <source>
        <dbReference type="SAM" id="MobiDB-lite"/>
    </source>
</evidence>
<feature type="compositionally biased region" description="Basic and acidic residues" evidence="2">
    <location>
        <begin position="775"/>
        <end position="784"/>
    </location>
</feature>
<feature type="region of interest" description="Disordered" evidence="2">
    <location>
        <begin position="106"/>
        <end position="144"/>
    </location>
</feature>
<feature type="compositionally biased region" description="Low complexity" evidence="2">
    <location>
        <begin position="453"/>
        <end position="469"/>
    </location>
</feature>
<feature type="region of interest" description="Disordered" evidence="2">
    <location>
        <begin position="566"/>
        <end position="597"/>
    </location>
</feature>
<feature type="compositionally biased region" description="Polar residues" evidence="2">
    <location>
        <begin position="157"/>
        <end position="166"/>
    </location>
</feature>
<keyword evidence="1" id="KW-0175">Coiled coil</keyword>
<evidence type="ECO:0000313" key="3">
    <source>
        <dbReference type="EMBL" id="TMS33459.1"/>
    </source>
</evidence>
<feature type="compositionally biased region" description="Polar residues" evidence="2">
    <location>
        <begin position="304"/>
        <end position="318"/>
    </location>
</feature>
<feature type="compositionally biased region" description="Low complexity" evidence="2">
    <location>
        <begin position="391"/>
        <end position="405"/>
    </location>
</feature>
<dbReference type="Proteomes" id="UP000298663">
    <property type="component" value="Chromosome X"/>
</dbReference>
<keyword evidence="4" id="KW-1185">Reference proteome</keyword>
<comment type="caution">
    <text evidence="3">The sequence shown here is derived from an EMBL/GenBank/DDBJ whole genome shotgun (WGS) entry which is preliminary data.</text>
</comment>
<reference evidence="3 4" key="1">
    <citation type="journal article" date="2015" name="Genome Biol.">
        <title>Comparative genomics of Steinernema reveals deeply conserved gene regulatory networks.</title>
        <authorList>
            <person name="Dillman A.R."/>
            <person name="Macchietto M."/>
            <person name="Porter C.F."/>
            <person name="Rogers A."/>
            <person name="Williams B."/>
            <person name="Antoshechkin I."/>
            <person name="Lee M.M."/>
            <person name="Goodwin Z."/>
            <person name="Lu X."/>
            <person name="Lewis E.E."/>
            <person name="Goodrich-Blair H."/>
            <person name="Stock S.P."/>
            <person name="Adams B.J."/>
            <person name="Sternberg P.W."/>
            <person name="Mortazavi A."/>
        </authorList>
    </citation>
    <scope>NUCLEOTIDE SEQUENCE [LARGE SCALE GENOMIC DNA]</scope>
    <source>
        <strain evidence="3 4">ALL</strain>
    </source>
</reference>
<sequence length="846" mass="92209">MSRLLLETRSPKQLSDQVAGVHQTEVQSGEGPRQDVVEAIPLISNSDKCGCSEYTTAVLETSAPLIPTENCTHTLTPAAEHGPSVDCRPLYDSEQLSDQVVGVHQNEFQSGESSRQDGVEENGLIWNSDNSSTSQNPETNRISSSSLRMWEAVNALSNRAQSNSQPAFKVESWEPWRSPRSGDSDSDSETVSLEERLRQFKARMNRKQRKQQNADGSVSKKLKAAGSTDNNAQDGSPDVQPISRSPIDQSSTTQCLQGSSKATSEPSLIEPLENAIIVLTSQIPFRQTRATVQPDRVEPFVKAPTTSQDLSKTNSVPTASVPGPSTAAEQPNSRPARVPSATTPRISQGPNNFYMWPSARSAKETVAALYGLKNRSQVTGSSSRLSQSEATSIPSRSSQSGSRTSIQPVVQVAVAALHQNIDSLRGSDTDSSGETSPPPNSRLTTRPNLGPRPSSSTQPSSQPSSVVPPAMTLRRSQESNQNSNQPTARVSAARANSGPGPSNEVDAVRSSIEKADFRLITNPHSNPTSSVQDDPTEMIVVTREVLDLRGMQGNAKVLFCLSENSESPELQGQPSSPAGNMTAQSLATSNPGSGNNQLLRSLPTLSLVETSYVKYLEDELVRLKHESAEQDKKQKKTKEELSKAKIMAKEESLAKEKLTSEIRSLMQKNNLFDQLMLELSGNFFARDAQITQQLVTTSNHLDQYWLTVRQLQGRIAYMEGGVQAVLEESIQARENEDWRTSQPGPSGFGERPASVDSKAEFKLEDGVPAVLEESIQARENEDWRTSQPGPSGLGKRPASDDSKEDEGQEKKKRSTMRGAKTRTSLVRNYVFLCNVFNLIICFDVLC</sequence>
<organism evidence="3 4">
    <name type="scientific">Steinernema carpocapsae</name>
    <name type="common">Entomopathogenic nematode</name>
    <dbReference type="NCBI Taxonomy" id="34508"/>
    <lineage>
        <taxon>Eukaryota</taxon>
        <taxon>Metazoa</taxon>
        <taxon>Ecdysozoa</taxon>
        <taxon>Nematoda</taxon>
        <taxon>Chromadorea</taxon>
        <taxon>Rhabditida</taxon>
        <taxon>Tylenchina</taxon>
        <taxon>Panagrolaimomorpha</taxon>
        <taxon>Strongyloidoidea</taxon>
        <taxon>Steinernematidae</taxon>
        <taxon>Steinernema</taxon>
    </lineage>
</organism>
<evidence type="ECO:0000256" key="1">
    <source>
        <dbReference type="SAM" id="Coils"/>
    </source>
</evidence>
<gene>
    <name evidence="3" type="ORF">L596_001197</name>
</gene>
<feature type="compositionally biased region" description="Polar residues" evidence="2">
    <location>
        <begin position="125"/>
        <end position="144"/>
    </location>
</feature>
<feature type="region of interest" description="Disordered" evidence="2">
    <location>
        <begin position="296"/>
        <end position="353"/>
    </location>
</feature>
<feature type="compositionally biased region" description="Polar residues" evidence="2">
    <location>
        <begin position="478"/>
        <end position="488"/>
    </location>
</feature>
<feature type="compositionally biased region" description="Polar residues" evidence="2">
    <location>
        <begin position="340"/>
        <end position="351"/>
    </location>
</feature>
<dbReference type="EMBL" id="AZBU02000001">
    <property type="protein sequence ID" value="TMS33459.1"/>
    <property type="molecule type" value="Genomic_DNA"/>
</dbReference>
<feature type="region of interest" description="Disordered" evidence="2">
    <location>
        <begin position="1"/>
        <end position="32"/>
    </location>
</feature>
<feature type="coiled-coil region" evidence="1">
    <location>
        <begin position="613"/>
        <end position="668"/>
    </location>
</feature>
<evidence type="ECO:0000313" key="4">
    <source>
        <dbReference type="Proteomes" id="UP000298663"/>
    </source>
</evidence>
<protein>
    <submittedName>
        <fullName evidence="3">Uncharacterized protein</fullName>
    </submittedName>
</protein>
<feature type="compositionally biased region" description="Polar residues" evidence="2">
    <location>
        <begin position="242"/>
        <end position="266"/>
    </location>
</feature>
<feature type="region of interest" description="Disordered" evidence="2">
    <location>
        <begin position="376"/>
        <end position="405"/>
    </location>
</feature>
<feature type="compositionally biased region" description="Basic residues" evidence="2">
    <location>
        <begin position="199"/>
        <end position="210"/>
    </location>
</feature>
<dbReference type="EMBL" id="CM016762">
    <property type="protein sequence ID" value="TMS33459.1"/>
    <property type="molecule type" value="Genomic_DNA"/>
</dbReference>
<feature type="compositionally biased region" description="Polar residues" evidence="2">
    <location>
        <begin position="376"/>
        <end position="390"/>
    </location>
</feature>
<name>A0A4U8ULK6_STECR</name>
<feature type="region of interest" description="Disordered" evidence="2">
    <location>
        <begin position="733"/>
        <end position="756"/>
    </location>
</feature>
<reference evidence="3 4" key="2">
    <citation type="journal article" date="2019" name="G3 (Bethesda)">
        <title>Hybrid Assembly of the Genome of the Entomopathogenic Nematode Steinernema carpocapsae Identifies the X-Chromosome.</title>
        <authorList>
            <person name="Serra L."/>
            <person name="Macchietto M."/>
            <person name="Macias-Munoz A."/>
            <person name="McGill C.J."/>
            <person name="Rodriguez I.M."/>
            <person name="Rodriguez B."/>
            <person name="Murad R."/>
            <person name="Mortazavi A."/>
        </authorList>
    </citation>
    <scope>NUCLEOTIDE SEQUENCE [LARGE SCALE GENOMIC DNA]</scope>
    <source>
        <strain evidence="3 4">ALL</strain>
    </source>
</reference>